<feature type="transmembrane region" description="Helical" evidence="6">
    <location>
        <begin position="21"/>
        <end position="41"/>
    </location>
</feature>
<feature type="transmembrane region" description="Helical" evidence="6">
    <location>
        <begin position="250"/>
        <end position="269"/>
    </location>
</feature>
<keyword evidence="3 6" id="KW-0812">Transmembrane</keyword>
<dbReference type="SUPFAM" id="SSF103481">
    <property type="entry name" value="Multidrug resistance efflux transporter EmrE"/>
    <property type="match status" value="2"/>
</dbReference>
<dbReference type="InterPro" id="IPR037185">
    <property type="entry name" value="EmrE-like"/>
</dbReference>
<keyword evidence="4 6" id="KW-1133">Transmembrane helix</keyword>
<gene>
    <name evidence="8" type="ORF">BLA60_13500</name>
</gene>
<keyword evidence="9" id="KW-1185">Reference proteome</keyword>
<comment type="subcellular location">
    <subcellularLocation>
        <location evidence="1">Membrane</location>
        <topology evidence="1">Multi-pass membrane protein</topology>
    </subcellularLocation>
</comment>
<dbReference type="Proteomes" id="UP000185696">
    <property type="component" value="Unassembled WGS sequence"/>
</dbReference>
<evidence type="ECO:0000256" key="3">
    <source>
        <dbReference type="ARBA" id="ARBA00022692"/>
    </source>
</evidence>
<evidence type="ECO:0000259" key="7">
    <source>
        <dbReference type="Pfam" id="PF00892"/>
    </source>
</evidence>
<feature type="domain" description="EamA" evidence="7">
    <location>
        <begin position="19"/>
        <end position="147"/>
    </location>
</feature>
<evidence type="ECO:0000313" key="9">
    <source>
        <dbReference type="Proteomes" id="UP000185696"/>
    </source>
</evidence>
<feature type="transmembrane region" description="Helical" evidence="6">
    <location>
        <begin position="133"/>
        <end position="152"/>
    </location>
</feature>
<evidence type="ECO:0000256" key="2">
    <source>
        <dbReference type="ARBA" id="ARBA00007362"/>
    </source>
</evidence>
<comment type="caution">
    <text evidence="8">The sequence shown here is derived from an EMBL/GenBank/DDBJ whole genome shotgun (WGS) entry which is preliminary data.</text>
</comment>
<dbReference type="Pfam" id="PF00892">
    <property type="entry name" value="EamA"/>
    <property type="match status" value="2"/>
</dbReference>
<dbReference type="InterPro" id="IPR050638">
    <property type="entry name" value="AA-Vitamin_Transporters"/>
</dbReference>
<feature type="transmembrane region" description="Helical" evidence="6">
    <location>
        <begin position="79"/>
        <end position="100"/>
    </location>
</feature>
<dbReference type="PANTHER" id="PTHR32322">
    <property type="entry name" value="INNER MEMBRANE TRANSPORTER"/>
    <property type="match status" value="1"/>
</dbReference>
<dbReference type="InterPro" id="IPR000620">
    <property type="entry name" value="EamA_dom"/>
</dbReference>
<feature type="transmembrane region" description="Helical" evidence="6">
    <location>
        <begin position="106"/>
        <end position="126"/>
    </location>
</feature>
<evidence type="ECO:0000256" key="6">
    <source>
        <dbReference type="SAM" id="Phobius"/>
    </source>
</evidence>
<dbReference type="GO" id="GO:0016020">
    <property type="term" value="C:membrane"/>
    <property type="evidence" value="ECO:0007669"/>
    <property type="project" value="UniProtKB-SubCell"/>
</dbReference>
<dbReference type="RefSeq" id="WP_075133187.1">
    <property type="nucleotide sequence ID" value="NZ_MSIF01000005.1"/>
</dbReference>
<evidence type="ECO:0000256" key="4">
    <source>
        <dbReference type="ARBA" id="ARBA00022989"/>
    </source>
</evidence>
<evidence type="ECO:0000313" key="8">
    <source>
        <dbReference type="EMBL" id="OLF11025.1"/>
    </source>
</evidence>
<reference evidence="8 9" key="1">
    <citation type="submission" date="2016-12" db="EMBL/GenBank/DDBJ databases">
        <title>The draft genome sequence of Actinophytocola xinjiangensis.</title>
        <authorList>
            <person name="Wang W."/>
            <person name="Yuan L."/>
        </authorList>
    </citation>
    <scope>NUCLEOTIDE SEQUENCE [LARGE SCALE GENOMIC DNA]</scope>
    <source>
        <strain evidence="8 9">CGMCC 4.4663</strain>
    </source>
</reference>
<sequence>MAIVERATVRSGIEVRSAGGVLVAGLALIWGSNFLWIKVALGAFSPVQLTVARMVLGALVLLVVVAVRRERLPRGVGVWGHLVVAALVANAVPYLLFAVGETRVDSGVAGALNATTPLWTLLFGRVRLAGRRVAGLVLGFGGALAIFAPWSAGAIDTLGALYCLLAAVSYGLSYQYLSRFLAPRDLSPTVLSAGQLVAASGLTALALPLDTAGVPGWAPGPWAALAVLGVVGTGLAFVVNYALIRSEGAVGASVVTYLVPVASVGLGFVVLGETLPAWTVAGVAGVLAGVWLSRSRRLGE</sequence>
<proteinExistence type="inferred from homology"/>
<evidence type="ECO:0000256" key="5">
    <source>
        <dbReference type="ARBA" id="ARBA00023136"/>
    </source>
</evidence>
<accession>A0A7Z0WMM1</accession>
<feature type="transmembrane region" description="Helical" evidence="6">
    <location>
        <begin position="221"/>
        <end position="243"/>
    </location>
</feature>
<dbReference type="EMBL" id="MSIF01000005">
    <property type="protein sequence ID" value="OLF11025.1"/>
    <property type="molecule type" value="Genomic_DNA"/>
</dbReference>
<name>A0A7Z0WMM1_9PSEU</name>
<feature type="transmembrane region" description="Helical" evidence="6">
    <location>
        <begin position="189"/>
        <end position="209"/>
    </location>
</feature>
<protein>
    <recommendedName>
        <fullName evidence="7">EamA domain-containing protein</fullName>
    </recommendedName>
</protein>
<keyword evidence="5 6" id="KW-0472">Membrane</keyword>
<feature type="transmembrane region" description="Helical" evidence="6">
    <location>
        <begin position="47"/>
        <end position="67"/>
    </location>
</feature>
<feature type="transmembrane region" description="Helical" evidence="6">
    <location>
        <begin position="275"/>
        <end position="293"/>
    </location>
</feature>
<comment type="similarity">
    <text evidence="2">Belongs to the EamA transporter family.</text>
</comment>
<organism evidence="8 9">
    <name type="scientific">Actinophytocola xinjiangensis</name>
    <dbReference type="NCBI Taxonomy" id="485602"/>
    <lineage>
        <taxon>Bacteria</taxon>
        <taxon>Bacillati</taxon>
        <taxon>Actinomycetota</taxon>
        <taxon>Actinomycetes</taxon>
        <taxon>Pseudonocardiales</taxon>
        <taxon>Pseudonocardiaceae</taxon>
    </lineage>
</organism>
<dbReference type="OrthoDB" id="5242975at2"/>
<dbReference type="PANTHER" id="PTHR32322:SF2">
    <property type="entry name" value="EAMA DOMAIN-CONTAINING PROTEIN"/>
    <property type="match status" value="1"/>
</dbReference>
<feature type="domain" description="EamA" evidence="7">
    <location>
        <begin position="158"/>
        <end position="293"/>
    </location>
</feature>
<dbReference type="AlphaFoldDB" id="A0A7Z0WMM1"/>
<feature type="transmembrane region" description="Helical" evidence="6">
    <location>
        <begin position="158"/>
        <end position="177"/>
    </location>
</feature>
<evidence type="ECO:0000256" key="1">
    <source>
        <dbReference type="ARBA" id="ARBA00004141"/>
    </source>
</evidence>